<organism evidence="7 8">
    <name type="scientific">Coleophoma crateriformis</name>
    <dbReference type="NCBI Taxonomy" id="565419"/>
    <lineage>
        <taxon>Eukaryota</taxon>
        <taxon>Fungi</taxon>
        <taxon>Dikarya</taxon>
        <taxon>Ascomycota</taxon>
        <taxon>Pezizomycotina</taxon>
        <taxon>Leotiomycetes</taxon>
        <taxon>Helotiales</taxon>
        <taxon>Dermateaceae</taxon>
        <taxon>Coleophoma</taxon>
    </lineage>
</organism>
<dbReference type="InterPro" id="IPR007219">
    <property type="entry name" value="XnlR_reg_dom"/>
</dbReference>
<dbReference type="Pfam" id="PF04082">
    <property type="entry name" value="Fungal_trans"/>
    <property type="match status" value="1"/>
</dbReference>
<evidence type="ECO:0000256" key="2">
    <source>
        <dbReference type="ARBA" id="ARBA00022723"/>
    </source>
</evidence>
<dbReference type="InterPro" id="IPR001138">
    <property type="entry name" value="Zn2Cys6_DnaBD"/>
</dbReference>
<dbReference type="PROSITE" id="PS00463">
    <property type="entry name" value="ZN2_CY6_FUNGAL_1"/>
    <property type="match status" value="1"/>
</dbReference>
<dbReference type="SUPFAM" id="SSF57701">
    <property type="entry name" value="Zn2/Cys6 DNA-binding domain"/>
    <property type="match status" value="1"/>
</dbReference>
<feature type="domain" description="Zn(2)-C6 fungal-type" evidence="6">
    <location>
        <begin position="31"/>
        <end position="61"/>
    </location>
</feature>
<dbReference type="GO" id="GO:0006351">
    <property type="term" value="P:DNA-templated transcription"/>
    <property type="evidence" value="ECO:0007669"/>
    <property type="project" value="InterPro"/>
</dbReference>
<dbReference type="PANTHER" id="PTHR46910:SF3">
    <property type="entry name" value="HALOTOLERANCE PROTEIN 9-RELATED"/>
    <property type="match status" value="1"/>
</dbReference>
<keyword evidence="2" id="KW-0479">Metal-binding</keyword>
<dbReference type="Pfam" id="PF00172">
    <property type="entry name" value="Zn_clus"/>
    <property type="match status" value="1"/>
</dbReference>
<feature type="region of interest" description="Disordered" evidence="5">
    <location>
        <begin position="1"/>
        <end position="25"/>
    </location>
</feature>
<dbReference type="OrthoDB" id="3364175at2759"/>
<dbReference type="Proteomes" id="UP000256328">
    <property type="component" value="Unassembled WGS sequence"/>
</dbReference>
<accession>A0A3D8S9L7</accession>
<dbReference type="GO" id="GO:0003677">
    <property type="term" value="F:DNA binding"/>
    <property type="evidence" value="ECO:0007669"/>
    <property type="project" value="UniProtKB-KW"/>
</dbReference>
<dbReference type="Gene3D" id="4.10.240.10">
    <property type="entry name" value="Zn(2)-C6 fungal-type DNA-binding domain"/>
    <property type="match status" value="1"/>
</dbReference>
<evidence type="ECO:0000313" key="7">
    <source>
        <dbReference type="EMBL" id="RDW83046.1"/>
    </source>
</evidence>
<dbReference type="PROSITE" id="PS50048">
    <property type="entry name" value="ZN2_CY6_FUNGAL_2"/>
    <property type="match status" value="1"/>
</dbReference>
<comment type="caution">
    <text evidence="7">The sequence shown here is derived from an EMBL/GenBank/DDBJ whole genome shotgun (WGS) entry which is preliminary data.</text>
</comment>
<dbReference type="GO" id="GO:0005634">
    <property type="term" value="C:nucleus"/>
    <property type="evidence" value="ECO:0007669"/>
    <property type="project" value="UniProtKB-SubCell"/>
</dbReference>
<dbReference type="EMBL" id="PDLN01000006">
    <property type="protein sequence ID" value="RDW83046.1"/>
    <property type="molecule type" value="Genomic_DNA"/>
</dbReference>
<dbReference type="SMART" id="SM00066">
    <property type="entry name" value="GAL4"/>
    <property type="match status" value="1"/>
</dbReference>
<sequence length="756" mass="85602">MASETSTAKGSGRTPDASREPPLKRQRVARACRNCRLQKSKCDGRHPVCGRCEGYGHTCAWTDEKPRRAHEVAREERGVSSAAGDVEPGSTLLSKAIERYEKLIHNVRQRLPDTDRTVIDLTIPYIRSQLPEEIQRVLRTEAVESNTASPVSSTQAKDDGRNIEGQRYVGQASDIWFFHSVKEILQNGDASENGSHNVMESYDGSIPLLERGIALELPPKELADFYIDTYFSTIHIAYPFISKLAFMERYENFWATSSVPGSGENSWLSLFYTLLAIGAYYDSFPRSNNVETRTHLQYFAQALSFGDSTMTDCTLANVQALVAQCFFLLATGQTDRCWNTLGLAIRVGQSIGLYIEDKLKRPKSSASIEQQETMRRTWYSMYVLDRLIALQLGRPAAIHENDYCVNLPSKTGEPVSREDNPNCLSTTTDASSLDYFLSVISFSSIVGQVINDLYSPSQVTEVDPDEMLLRTTALELLLSEWKINLPRHLRFDLGHTFEQSIVFRRQRNMLAIKFHHLRALIHRPYLCLAWLQRHNQPLMALLQRAHNRVEYFERTCVVEAQEIAHLLNNVTDERSLIYDFPWWQMISCLLCASSILLVASACIDPAEVTAEPRSQMLNEDAETCLKVFDALSVNSEAARRARDMMKDLKRTRILTDYQFNARTEASSVTPDSFDHVPNRPMLCAHSNEQHKQLTEDNVGVESINWHGWPSELSDAMDWSAQFLDPALVINYNEDVSAVEVPQFLATENSGHNENST</sequence>
<keyword evidence="3" id="KW-0238">DNA-binding</keyword>
<dbReference type="GO" id="GO:0008270">
    <property type="term" value="F:zinc ion binding"/>
    <property type="evidence" value="ECO:0007669"/>
    <property type="project" value="InterPro"/>
</dbReference>
<dbReference type="SMART" id="SM00906">
    <property type="entry name" value="Fungal_trans"/>
    <property type="match status" value="1"/>
</dbReference>
<evidence type="ECO:0000256" key="3">
    <source>
        <dbReference type="ARBA" id="ARBA00023125"/>
    </source>
</evidence>
<comment type="subcellular location">
    <subcellularLocation>
        <location evidence="1">Nucleus</location>
    </subcellularLocation>
</comment>
<keyword evidence="4" id="KW-0539">Nucleus</keyword>
<gene>
    <name evidence="7" type="ORF">BP5796_04537</name>
</gene>
<dbReference type="CDD" id="cd12148">
    <property type="entry name" value="fungal_TF_MHR"/>
    <property type="match status" value="1"/>
</dbReference>
<dbReference type="PANTHER" id="PTHR46910">
    <property type="entry name" value="TRANSCRIPTION FACTOR PDR1"/>
    <property type="match status" value="1"/>
</dbReference>
<dbReference type="CDD" id="cd00067">
    <property type="entry name" value="GAL4"/>
    <property type="match status" value="1"/>
</dbReference>
<protein>
    <recommendedName>
        <fullName evidence="6">Zn(2)-C6 fungal-type domain-containing protein</fullName>
    </recommendedName>
</protein>
<evidence type="ECO:0000256" key="1">
    <source>
        <dbReference type="ARBA" id="ARBA00004123"/>
    </source>
</evidence>
<proteinExistence type="predicted"/>
<dbReference type="InterPro" id="IPR050987">
    <property type="entry name" value="AtrR-like"/>
</dbReference>
<evidence type="ECO:0000259" key="6">
    <source>
        <dbReference type="PROSITE" id="PS50048"/>
    </source>
</evidence>
<dbReference type="GO" id="GO:0000981">
    <property type="term" value="F:DNA-binding transcription factor activity, RNA polymerase II-specific"/>
    <property type="evidence" value="ECO:0007669"/>
    <property type="project" value="InterPro"/>
</dbReference>
<dbReference type="AlphaFoldDB" id="A0A3D8S9L7"/>
<reference evidence="7 8" key="1">
    <citation type="journal article" date="2018" name="IMA Fungus">
        <title>IMA Genome-F 9: Draft genome sequence of Annulohypoxylon stygium, Aspergillus mulundensis, Berkeleyomyces basicola (syn. Thielaviopsis basicola), Ceratocystis smalleyi, two Cercospora beticola strains, Coleophoma cylindrospora, Fusarium fracticaudum, Phialophora cf. hyalina, and Morchella septimelata.</title>
        <authorList>
            <person name="Wingfield B.D."/>
            <person name="Bills G.F."/>
            <person name="Dong Y."/>
            <person name="Huang W."/>
            <person name="Nel W.J."/>
            <person name="Swalarsk-Parry B.S."/>
            <person name="Vaghefi N."/>
            <person name="Wilken P.M."/>
            <person name="An Z."/>
            <person name="de Beer Z.W."/>
            <person name="De Vos L."/>
            <person name="Chen L."/>
            <person name="Duong T.A."/>
            <person name="Gao Y."/>
            <person name="Hammerbacher A."/>
            <person name="Kikkert J.R."/>
            <person name="Li Y."/>
            <person name="Li H."/>
            <person name="Li K."/>
            <person name="Li Q."/>
            <person name="Liu X."/>
            <person name="Ma X."/>
            <person name="Naidoo K."/>
            <person name="Pethybridge S.J."/>
            <person name="Sun J."/>
            <person name="Steenkamp E.T."/>
            <person name="van der Nest M.A."/>
            <person name="van Wyk S."/>
            <person name="Wingfield M.J."/>
            <person name="Xiong C."/>
            <person name="Yue Q."/>
            <person name="Zhang X."/>
        </authorList>
    </citation>
    <scope>NUCLEOTIDE SEQUENCE [LARGE SCALE GENOMIC DNA]</scope>
    <source>
        <strain evidence="7 8">BP5796</strain>
    </source>
</reference>
<keyword evidence="8" id="KW-1185">Reference proteome</keyword>
<dbReference type="InterPro" id="IPR036864">
    <property type="entry name" value="Zn2-C6_fun-type_DNA-bd_sf"/>
</dbReference>
<evidence type="ECO:0000313" key="8">
    <source>
        <dbReference type="Proteomes" id="UP000256328"/>
    </source>
</evidence>
<evidence type="ECO:0000256" key="4">
    <source>
        <dbReference type="ARBA" id="ARBA00023242"/>
    </source>
</evidence>
<name>A0A3D8S9L7_9HELO</name>
<evidence type="ECO:0000256" key="5">
    <source>
        <dbReference type="SAM" id="MobiDB-lite"/>
    </source>
</evidence>